<dbReference type="AlphaFoldDB" id="A0A0A9BQY8"/>
<reference evidence="2" key="2">
    <citation type="journal article" date="2015" name="Data Brief">
        <title>Shoot transcriptome of the giant reed, Arundo donax.</title>
        <authorList>
            <person name="Barrero R.A."/>
            <person name="Guerrero F.D."/>
            <person name="Moolhuijzen P."/>
            <person name="Goolsby J.A."/>
            <person name="Tidwell J."/>
            <person name="Bellgard S.E."/>
            <person name="Bellgard M.I."/>
        </authorList>
    </citation>
    <scope>NUCLEOTIDE SEQUENCE</scope>
    <source>
        <tissue evidence="2">Shoot tissue taken approximately 20 cm above the soil surface</tissue>
    </source>
</reference>
<reference evidence="2" key="1">
    <citation type="submission" date="2014-09" db="EMBL/GenBank/DDBJ databases">
        <authorList>
            <person name="Magalhaes I.L.F."/>
            <person name="Oliveira U."/>
            <person name="Santos F.R."/>
            <person name="Vidigal T.H.D.A."/>
            <person name="Brescovit A.D."/>
            <person name="Santos A.J."/>
        </authorList>
    </citation>
    <scope>NUCLEOTIDE SEQUENCE</scope>
    <source>
        <tissue evidence="2">Shoot tissue taken approximately 20 cm above the soil surface</tissue>
    </source>
</reference>
<accession>A0A0A9BQY8</accession>
<proteinExistence type="predicted"/>
<sequence>MTPRPPVTSALRPGAAATPAAARRKP</sequence>
<name>A0A0A9BQY8_ARUDO</name>
<dbReference type="EMBL" id="GBRH01232094">
    <property type="protein sequence ID" value="JAD65801.1"/>
    <property type="molecule type" value="Transcribed_RNA"/>
</dbReference>
<feature type="region of interest" description="Disordered" evidence="1">
    <location>
        <begin position="1"/>
        <end position="26"/>
    </location>
</feature>
<protein>
    <submittedName>
        <fullName evidence="2">Uncharacterized protein</fullName>
    </submittedName>
</protein>
<evidence type="ECO:0000313" key="2">
    <source>
        <dbReference type="EMBL" id="JAD65801.1"/>
    </source>
</evidence>
<organism evidence="2">
    <name type="scientific">Arundo donax</name>
    <name type="common">Giant reed</name>
    <name type="synonym">Donax arundinaceus</name>
    <dbReference type="NCBI Taxonomy" id="35708"/>
    <lineage>
        <taxon>Eukaryota</taxon>
        <taxon>Viridiplantae</taxon>
        <taxon>Streptophyta</taxon>
        <taxon>Embryophyta</taxon>
        <taxon>Tracheophyta</taxon>
        <taxon>Spermatophyta</taxon>
        <taxon>Magnoliopsida</taxon>
        <taxon>Liliopsida</taxon>
        <taxon>Poales</taxon>
        <taxon>Poaceae</taxon>
        <taxon>PACMAD clade</taxon>
        <taxon>Arundinoideae</taxon>
        <taxon>Arundineae</taxon>
        <taxon>Arundo</taxon>
    </lineage>
</organism>
<feature type="compositionally biased region" description="Low complexity" evidence="1">
    <location>
        <begin position="10"/>
        <end position="26"/>
    </location>
</feature>
<evidence type="ECO:0000256" key="1">
    <source>
        <dbReference type="SAM" id="MobiDB-lite"/>
    </source>
</evidence>